<organism evidence="5 6">
    <name type="scientific">Gordonia phthalatica</name>
    <dbReference type="NCBI Taxonomy" id="1136941"/>
    <lineage>
        <taxon>Bacteria</taxon>
        <taxon>Bacillati</taxon>
        <taxon>Actinomycetota</taxon>
        <taxon>Actinomycetes</taxon>
        <taxon>Mycobacteriales</taxon>
        <taxon>Gordoniaceae</taxon>
        <taxon>Gordonia</taxon>
    </lineage>
</organism>
<evidence type="ECO:0000256" key="1">
    <source>
        <dbReference type="ARBA" id="ARBA00022737"/>
    </source>
</evidence>
<dbReference type="AlphaFoldDB" id="A0A0N9NDR4"/>
<dbReference type="Pfam" id="PF12796">
    <property type="entry name" value="Ank_2"/>
    <property type="match status" value="2"/>
</dbReference>
<dbReference type="STRING" id="1136941.ACH46_04840"/>
<evidence type="ECO:0000256" key="2">
    <source>
        <dbReference type="ARBA" id="ARBA00023043"/>
    </source>
</evidence>
<gene>
    <name evidence="5" type="ORF">ACH46_04840</name>
</gene>
<dbReference type="InterPro" id="IPR002110">
    <property type="entry name" value="Ankyrin_rpt"/>
</dbReference>
<dbReference type="PATRIC" id="fig|1136941.3.peg.983"/>
<feature type="compositionally biased region" description="Low complexity" evidence="4">
    <location>
        <begin position="1"/>
        <end position="18"/>
    </location>
</feature>
<feature type="repeat" description="ANK" evidence="3">
    <location>
        <begin position="123"/>
        <end position="155"/>
    </location>
</feature>
<feature type="repeat" description="ANK" evidence="3">
    <location>
        <begin position="159"/>
        <end position="193"/>
    </location>
</feature>
<dbReference type="SUPFAM" id="SSF48403">
    <property type="entry name" value="Ankyrin repeat"/>
    <property type="match status" value="1"/>
</dbReference>
<dbReference type="EMBL" id="CP011853">
    <property type="protein sequence ID" value="ALG86601.1"/>
    <property type="molecule type" value="Genomic_DNA"/>
</dbReference>
<feature type="region of interest" description="Disordered" evidence="4">
    <location>
        <begin position="1"/>
        <end position="33"/>
    </location>
</feature>
<proteinExistence type="predicted"/>
<accession>A0A0N9NDR4</accession>
<keyword evidence="6" id="KW-1185">Reference proteome</keyword>
<protein>
    <submittedName>
        <fullName evidence="5">Ankyrin</fullName>
    </submittedName>
</protein>
<evidence type="ECO:0000256" key="3">
    <source>
        <dbReference type="PROSITE-ProRule" id="PRU00023"/>
    </source>
</evidence>
<dbReference type="PROSITE" id="PS50297">
    <property type="entry name" value="ANK_REP_REGION"/>
    <property type="match status" value="3"/>
</dbReference>
<dbReference type="PANTHER" id="PTHR24201:SF16">
    <property type="entry name" value="ANKYRIN-1-LIKE-RELATED"/>
    <property type="match status" value="1"/>
</dbReference>
<reference evidence="6" key="1">
    <citation type="submission" date="2015-06" db="EMBL/GenBank/DDBJ databases">
        <title>Complete genome sequence and metabolic analysis of phthalate degradation pathway in Gordonia sp. QH-11.</title>
        <authorList>
            <person name="Jin D."/>
            <person name="Kong X."/>
            <person name="Bai Z."/>
        </authorList>
    </citation>
    <scope>NUCLEOTIDE SEQUENCE [LARGE SCALE GENOMIC DNA]</scope>
    <source>
        <strain evidence="6">QH-11</strain>
    </source>
</reference>
<name>A0A0N9NDR4_9ACTN</name>
<evidence type="ECO:0000313" key="6">
    <source>
        <dbReference type="Proteomes" id="UP000063789"/>
    </source>
</evidence>
<keyword evidence="2 3" id="KW-0040">ANK repeat</keyword>
<dbReference type="SMART" id="SM00248">
    <property type="entry name" value="ANK"/>
    <property type="match status" value="6"/>
</dbReference>
<dbReference type="Gene3D" id="1.25.40.20">
    <property type="entry name" value="Ankyrin repeat-containing domain"/>
    <property type="match status" value="1"/>
</dbReference>
<feature type="repeat" description="ANK" evidence="3">
    <location>
        <begin position="57"/>
        <end position="89"/>
    </location>
</feature>
<evidence type="ECO:0000256" key="4">
    <source>
        <dbReference type="SAM" id="MobiDB-lite"/>
    </source>
</evidence>
<dbReference type="KEGG" id="goq:ACH46_04840"/>
<evidence type="ECO:0000313" key="5">
    <source>
        <dbReference type="EMBL" id="ALG86601.1"/>
    </source>
</evidence>
<dbReference type="PROSITE" id="PS50088">
    <property type="entry name" value="ANK_REPEAT"/>
    <property type="match status" value="3"/>
</dbReference>
<dbReference type="PANTHER" id="PTHR24201">
    <property type="entry name" value="ANK_REP_REGION DOMAIN-CONTAINING PROTEIN"/>
    <property type="match status" value="1"/>
</dbReference>
<dbReference type="InterPro" id="IPR050776">
    <property type="entry name" value="Ank_Repeat/CDKN_Inhibitor"/>
</dbReference>
<reference evidence="5 6" key="2">
    <citation type="journal article" date="2017" name="Int. J. Syst. Evol. Microbiol.">
        <title>Gordonia phthalatica sp. nov., a di-n-butyl phthalate-degrading bacterium isolated from activated sludge.</title>
        <authorList>
            <person name="Jin D."/>
            <person name="Kong X."/>
            <person name="Jia M."/>
            <person name="Yu X."/>
            <person name="Wang X."/>
            <person name="Zhuang X."/>
            <person name="Deng Y."/>
            <person name="Bai Z."/>
        </authorList>
    </citation>
    <scope>NUCLEOTIDE SEQUENCE [LARGE SCALE GENOMIC DNA]</scope>
    <source>
        <strain evidence="5 6">QH-11</strain>
    </source>
</reference>
<dbReference type="InterPro" id="IPR036770">
    <property type="entry name" value="Ankyrin_rpt-contain_sf"/>
</dbReference>
<keyword evidence="1" id="KW-0677">Repeat</keyword>
<sequence>MSSVSQPATSSAAATTTSKRVDPSLNGPLQQAAAANDAARVRELLARGAEIESRGHQGRTPLVTATKNRAVDAARVLIDAGADVNAKDDIQDSAYLYAGAEGYDAILRMTLDHGADLKSVNRYGGTALIPAAEHGFLSTVQMLIKAGVDVNHVNTPVWTALHEAVVYGDGSQKYQDVVTALLDAGADPNIRDGQGRTVLANARNNGQTAIVRILLNHGGAQ</sequence>
<dbReference type="Proteomes" id="UP000063789">
    <property type="component" value="Chromosome"/>
</dbReference>